<feature type="region of interest" description="Disordered" evidence="1">
    <location>
        <begin position="807"/>
        <end position="859"/>
    </location>
</feature>
<dbReference type="Proteomes" id="UP000887013">
    <property type="component" value="Unassembled WGS sequence"/>
</dbReference>
<proteinExistence type="predicted"/>
<feature type="compositionally biased region" description="Polar residues" evidence="1">
    <location>
        <begin position="467"/>
        <end position="478"/>
    </location>
</feature>
<organism evidence="2 3">
    <name type="scientific">Nephila pilipes</name>
    <name type="common">Giant wood spider</name>
    <name type="synonym">Nephila maculata</name>
    <dbReference type="NCBI Taxonomy" id="299642"/>
    <lineage>
        <taxon>Eukaryota</taxon>
        <taxon>Metazoa</taxon>
        <taxon>Ecdysozoa</taxon>
        <taxon>Arthropoda</taxon>
        <taxon>Chelicerata</taxon>
        <taxon>Arachnida</taxon>
        <taxon>Araneae</taxon>
        <taxon>Araneomorphae</taxon>
        <taxon>Entelegynae</taxon>
        <taxon>Araneoidea</taxon>
        <taxon>Nephilidae</taxon>
        <taxon>Nephila</taxon>
    </lineage>
</organism>
<feature type="region of interest" description="Disordered" evidence="1">
    <location>
        <begin position="1"/>
        <end position="60"/>
    </location>
</feature>
<accession>A0A8X6JW28</accession>
<dbReference type="OrthoDB" id="8342811at2759"/>
<gene>
    <name evidence="2" type="primary">WD_0838</name>
    <name evidence="2" type="ORF">NPIL_561841</name>
</gene>
<dbReference type="EMBL" id="BMAW01093926">
    <property type="protein sequence ID" value="GFS62817.1"/>
    <property type="molecule type" value="Genomic_DNA"/>
</dbReference>
<feature type="compositionally biased region" description="Basic and acidic residues" evidence="1">
    <location>
        <begin position="1"/>
        <end position="11"/>
    </location>
</feature>
<evidence type="ECO:0000256" key="1">
    <source>
        <dbReference type="SAM" id="MobiDB-lite"/>
    </source>
</evidence>
<feature type="region of interest" description="Disordered" evidence="1">
    <location>
        <begin position="634"/>
        <end position="671"/>
    </location>
</feature>
<feature type="compositionally biased region" description="Basic and acidic residues" evidence="1">
    <location>
        <begin position="30"/>
        <end position="52"/>
    </location>
</feature>
<evidence type="ECO:0000313" key="2">
    <source>
        <dbReference type="EMBL" id="GFS62817.1"/>
    </source>
</evidence>
<feature type="region of interest" description="Disordered" evidence="1">
    <location>
        <begin position="691"/>
        <end position="757"/>
    </location>
</feature>
<feature type="compositionally biased region" description="Polar residues" evidence="1">
    <location>
        <begin position="726"/>
        <end position="735"/>
    </location>
</feature>
<reference evidence="2" key="1">
    <citation type="submission" date="2020-08" db="EMBL/GenBank/DDBJ databases">
        <title>Multicomponent nature underlies the extraordinary mechanical properties of spider dragline silk.</title>
        <authorList>
            <person name="Kono N."/>
            <person name="Nakamura H."/>
            <person name="Mori M."/>
            <person name="Yoshida Y."/>
            <person name="Ohtoshi R."/>
            <person name="Malay A.D."/>
            <person name="Moran D.A.P."/>
            <person name="Tomita M."/>
            <person name="Numata K."/>
            <person name="Arakawa K."/>
        </authorList>
    </citation>
    <scope>NUCLEOTIDE SEQUENCE</scope>
</reference>
<evidence type="ECO:0000313" key="3">
    <source>
        <dbReference type="Proteomes" id="UP000887013"/>
    </source>
</evidence>
<name>A0A8X6JW28_NEPPI</name>
<dbReference type="AlphaFoldDB" id="A0A8X6JW28"/>
<comment type="caution">
    <text evidence="2">The sequence shown here is derived from an EMBL/GenBank/DDBJ whole genome shotgun (WGS) entry which is preliminary data.</text>
</comment>
<keyword evidence="3" id="KW-1185">Reference proteome</keyword>
<feature type="compositionally biased region" description="Low complexity" evidence="1">
    <location>
        <begin position="558"/>
        <end position="568"/>
    </location>
</feature>
<feature type="compositionally biased region" description="Basic and acidic residues" evidence="1">
    <location>
        <begin position="747"/>
        <end position="757"/>
    </location>
</feature>
<sequence length="859" mass="94964">MHGNNDKKDSGSSKGWITSSRYEKYNGPNKEIREQYKKEMRERESNKPDTQMDKCSSTGAGSSKELVNAFNLNNYFSDNIYTNFTVQDGAKGKNDKIVSLFGCDGNIKKYLKEVREKITRRHYSNEEAAGGFYNLSSFPFVFNVGFNKKGKFISKNVKVVELANLMDSEVIRNLKLHFANEFQEAVEAGVTGELKTMGMTADEALKCVRKSVQLERVDELSPYLYCISFGDGYFKEIGHPNPSRFLELFRNVYVAKFNLRLERCGLNNSSIFYEQRDNKLYIKDITDINVINDIVRYVKEEIALDFKTPGDVDSKVENCKDAINDLIFTVTGKFIEGYEYDVFTNKGKIKSGHSFALIPLVEVNGQVVPLSEEDAYKVNKEFYEILGDVVFSNIKGETKDELGQISSSQGPVYAFSNKQIALLLPIIMESPIAYNQINGRFEFAVDLTNFKRRGSSRSSSTVTSPTHAGSSGLETPPNSRKRNRDSGLGDSPPRPEDSVAHSSSSDPRSSFEEIQEPQSCFPRQGALLYHNVGAAEVGAAKNVPAGTSAWSQPMDPWSSSASSAGLSLCQPSRPSSWKGASESGSAWTSQPIGFWSSSALSAEPSLCSQSGPSSSRGASESMRIGRSTWYVSSSGVEDVNDVEHEKQQVSDGCSEAKSQDSKSPKKHGGGLLCKERWSTLTKFSPFKRRSVERDTMCSSKSDLVHHVTKKPPLSERSASARKAKSNPPSGVTSPTHEGAPGGLKPLTSDERKELRPFLPPELRKKLDSHSFLPGKEQHLYLTHTLSGKRELSRSLCEGEQSQLLRLTKAQLPDNSSSKKVDRDSGFCSMGSPAVLHKGSVSSELKHPQQVKHMSEALGK</sequence>
<protein>
    <submittedName>
        <fullName evidence="2">Uncharacterized protein</fullName>
    </submittedName>
</protein>
<feature type="compositionally biased region" description="Low complexity" evidence="1">
    <location>
        <begin position="456"/>
        <end position="466"/>
    </location>
</feature>
<feature type="region of interest" description="Disordered" evidence="1">
    <location>
        <begin position="453"/>
        <end position="517"/>
    </location>
</feature>
<feature type="region of interest" description="Disordered" evidence="1">
    <location>
        <begin position="546"/>
        <end position="584"/>
    </location>
</feature>